<dbReference type="SUPFAM" id="SSF51197">
    <property type="entry name" value="Clavaminate synthase-like"/>
    <property type="match status" value="1"/>
</dbReference>
<accession>A0ABW5HSB8</accession>
<feature type="domain" description="TauD/TfdA-like" evidence="6">
    <location>
        <begin position="271"/>
        <end position="312"/>
    </location>
</feature>
<dbReference type="Gene3D" id="3.60.130.10">
    <property type="entry name" value="Clavaminate synthase-like"/>
    <property type="match status" value="1"/>
</dbReference>
<feature type="region of interest" description="Disordered" evidence="5">
    <location>
        <begin position="1"/>
        <end position="20"/>
    </location>
</feature>
<evidence type="ECO:0000256" key="1">
    <source>
        <dbReference type="ARBA" id="ARBA00008425"/>
    </source>
</evidence>
<evidence type="ECO:0000256" key="3">
    <source>
        <dbReference type="ARBA" id="ARBA00023002"/>
    </source>
</evidence>
<dbReference type="GO" id="GO:0051213">
    <property type="term" value="F:dioxygenase activity"/>
    <property type="evidence" value="ECO:0007669"/>
    <property type="project" value="UniProtKB-KW"/>
</dbReference>
<comment type="caution">
    <text evidence="7">The sequence shown here is derived from an EMBL/GenBank/DDBJ whole genome shotgun (WGS) entry which is preliminary data.</text>
</comment>
<keyword evidence="4" id="KW-0408">Iron</keyword>
<evidence type="ECO:0000313" key="7">
    <source>
        <dbReference type="EMBL" id="MFD2479728.1"/>
    </source>
</evidence>
<evidence type="ECO:0000256" key="2">
    <source>
        <dbReference type="ARBA" id="ARBA00022723"/>
    </source>
</evidence>
<dbReference type="Proteomes" id="UP001597542">
    <property type="component" value="Unassembled WGS sequence"/>
</dbReference>
<dbReference type="InterPro" id="IPR014503">
    <property type="entry name" value="Clavaminate_syn-like"/>
</dbReference>
<feature type="compositionally biased region" description="Low complexity" evidence="5">
    <location>
        <begin position="1"/>
        <end position="19"/>
    </location>
</feature>
<protein>
    <submittedName>
        <fullName evidence="7">TauD/TfdA family dioxygenase</fullName>
    </submittedName>
</protein>
<name>A0ABW5HSB8_9PSEU</name>
<dbReference type="Pfam" id="PF02668">
    <property type="entry name" value="TauD"/>
    <property type="match status" value="1"/>
</dbReference>
<gene>
    <name evidence="7" type="ORF">ACFSUT_05550</name>
</gene>
<reference evidence="8" key="1">
    <citation type="journal article" date="2019" name="Int. J. Syst. Evol. Microbiol.">
        <title>The Global Catalogue of Microorganisms (GCM) 10K type strain sequencing project: providing services to taxonomists for standard genome sequencing and annotation.</title>
        <authorList>
            <consortium name="The Broad Institute Genomics Platform"/>
            <consortium name="The Broad Institute Genome Sequencing Center for Infectious Disease"/>
            <person name="Wu L."/>
            <person name="Ma J."/>
        </authorList>
    </citation>
    <scope>NUCLEOTIDE SEQUENCE [LARGE SCALE GENOMIC DNA]</scope>
    <source>
        <strain evidence="8">CGMCC 4.7638</strain>
    </source>
</reference>
<evidence type="ECO:0000256" key="5">
    <source>
        <dbReference type="SAM" id="MobiDB-lite"/>
    </source>
</evidence>
<dbReference type="InterPro" id="IPR003819">
    <property type="entry name" value="TauD/TfdA-like"/>
</dbReference>
<keyword evidence="7" id="KW-0223">Dioxygenase</keyword>
<keyword evidence="3" id="KW-0560">Oxidoreductase</keyword>
<keyword evidence="2" id="KW-0479">Metal-binding</keyword>
<dbReference type="EMBL" id="JBHUKQ010000004">
    <property type="protein sequence ID" value="MFD2479728.1"/>
    <property type="molecule type" value="Genomic_DNA"/>
</dbReference>
<sequence length="333" mass="36232">MTMTVGRTTESSGTSSRAGTDVERIVLAPAEAGEVERLLDQLLGVARSRDAGSLAEEVRPAAEGLPLRLRQFLVRARQRESEVFLVSGLPVSTDLPPTPENWAAAERTGAGLREELVLLLCGSLVGDPFCWSTQQNGRLVHDVCPAPQAANSKTSASSLTALSLHTEDVHHPCRADYVSLFCLRNPDAVATSVSRIDDAVLSPETRQLLRQDRFRFHPDDSHTGTAARPSTGPVLFGPAAQPYLRFDAEFMSGLDDAASAAIGETEDSLRAAATGVVLKPGDLAFVDNYRVVHGRRAFAARFDGQDRWLKRINLTRDLRNSHRTRDVRSRVIG</sequence>
<comment type="similarity">
    <text evidence="1">Belongs to the clavaminate synthase family.</text>
</comment>
<evidence type="ECO:0000313" key="8">
    <source>
        <dbReference type="Proteomes" id="UP001597542"/>
    </source>
</evidence>
<organism evidence="7 8">
    <name type="scientific">Amycolatopsis albidoflavus</name>
    <dbReference type="NCBI Taxonomy" id="102226"/>
    <lineage>
        <taxon>Bacteria</taxon>
        <taxon>Bacillati</taxon>
        <taxon>Actinomycetota</taxon>
        <taxon>Actinomycetes</taxon>
        <taxon>Pseudonocardiales</taxon>
        <taxon>Pseudonocardiaceae</taxon>
        <taxon>Amycolatopsis</taxon>
    </lineage>
</organism>
<evidence type="ECO:0000259" key="6">
    <source>
        <dbReference type="Pfam" id="PF02668"/>
    </source>
</evidence>
<dbReference type="RefSeq" id="WP_344278031.1">
    <property type="nucleotide sequence ID" value="NZ_BAAAHV010000013.1"/>
</dbReference>
<proteinExistence type="inferred from homology"/>
<keyword evidence="8" id="KW-1185">Reference proteome</keyword>
<dbReference type="InterPro" id="IPR042098">
    <property type="entry name" value="TauD-like_sf"/>
</dbReference>
<evidence type="ECO:0000256" key="4">
    <source>
        <dbReference type="ARBA" id="ARBA00023004"/>
    </source>
</evidence>
<dbReference type="PIRSF" id="PIRSF019543">
    <property type="entry name" value="Clavaminate_syn"/>
    <property type="match status" value="1"/>
</dbReference>